<accession>A0AAF0ZSA0</accession>
<dbReference type="PANTHER" id="PTHR45835">
    <property type="entry name" value="YALI0A06105P"/>
    <property type="match status" value="1"/>
</dbReference>
<name>A0AAF0ZSA0_SOLVR</name>
<protein>
    <recommendedName>
        <fullName evidence="3">Integrase zinc-binding domain-containing protein</fullName>
    </recommendedName>
</protein>
<evidence type="ECO:0000313" key="1">
    <source>
        <dbReference type="EMBL" id="WMV50312.1"/>
    </source>
</evidence>
<organism evidence="1 2">
    <name type="scientific">Solanum verrucosum</name>
    <dbReference type="NCBI Taxonomy" id="315347"/>
    <lineage>
        <taxon>Eukaryota</taxon>
        <taxon>Viridiplantae</taxon>
        <taxon>Streptophyta</taxon>
        <taxon>Embryophyta</taxon>
        <taxon>Tracheophyta</taxon>
        <taxon>Spermatophyta</taxon>
        <taxon>Magnoliopsida</taxon>
        <taxon>eudicotyledons</taxon>
        <taxon>Gunneridae</taxon>
        <taxon>Pentapetalae</taxon>
        <taxon>asterids</taxon>
        <taxon>lamiids</taxon>
        <taxon>Solanales</taxon>
        <taxon>Solanaceae</taxon>
        <taxon>Solanoideae</taxon>
        <taxon>Solaneae</taxon>
        <taxon>Solanum</taxon>
    </lineage>
</organism>
<gene>
    <name evidence="1" type="ORF">MTR67_043697</name>
</gene>
<keyword evidence="2" id="KW-1185">Reference proteome</keyword>
<dbReference type="SUPFAM" id="SSF53098">
    <property type="entry name" value="Ribonuclease H-like"/>
    <property type="match status" value="1"/>
</dbReference>
<dbReference type="EMBL" id="CP133621">
    <property type="protein sequence ID" value="WMV50312.1"/>
    <property type="molecule type" value="Genomic_DNA"/>
</dbReference>
<dbReference type="Proteomes" id="UP001234989">
    <property type="component" value="Chromosome 10"/>
</dbReference>
<dbReference type="InterPro" id="IPR012337">
    <property type="entry name" value="RNaseH-like_sf"/>
</dbReference>
<dbReference type="InterPro" id="IPR036397">
    <property type="entry name" value="RNaseH_sf"/>
</dbReference>
<proteinExistence type="predicted"/>
<evidence type="ECO:0000313" key="2">
    <source>
        <dbReference type="Proteomes" id="UP001234989"/>
    </source>
</evidence>
<dbReference type="AlphaFoldDB" id="A0AAF0ZSA0"/>
<dbReference type="PANTHER" id="PTHR45835:SF91">
    <property type="entry name" value="RETROTRANSPOSON, TY3-GYPSY SUBCLASS-LIKE PROTEIN"/>
    <property type="match status" value="1"/>
</dbReference>
<sequence length="156" mass="18398">MHYDLREINGWNGMKKDIVEFYVKCPNCQQVKVKNQKSDGLSQDISIPTWMWENVNINFIVGLPRTRRQHDSIWGIVDRMKKSAHYILVKISYSVEDYAKLYLTEMVKFHGVPLAIIFDRLKFRTTFHPQTDGQVECTIQILEDMLRACVIEFKVN</sequence>
<dbReference type="Gene3D" id="3.30.420.10">
    <property type="entry name" value="Ribonuclease H-like superfamily/Ribonuclease H"/>
    <property type="match status" value="1"/>
</dbReference>
<dbReference type="GO" id="GO:0003676">
    <property type="term" value="F:nucleic acid binding"/>
    <property type="evidence" value="ECO:0007669"/>
    <property type="project" value="InterPro"/>
</dbReference>
<reference evidence="1" key="1">
    <citation type="submission" date="2023-08" db="EMBL/GenBank/DDBJ databases">
        <title>A de novo genome assembly of Solanum verrucosum Schlechtendal, a Mexican diploid species geographically isolated from the other diploid A-genome species in potato relatives.</title>
        <authorList>
            <person name="Hosaka K."/>
        </authorList>
    </citation>
    <scope>NUCLEOTIDE SEQUENCE</scope>
    <source>
        <tissue evidence="1">Young leaves</tissue>
    </source>
</reference>
<evidence type="ECO:0008006" key="3">
    <source>
        <dbReference type="Google" id="ProtNLM"/>
    </source>
</evidence>